<dbReference type="AlphaFoldDB" id="A0A1I8AHV0"/>
<dbReference type="Gene3D" id="3.90.550.50">
    <property type="match status" value="1"/>
</dbReference>
<keyword evidence="8 10" id="KW-0333">Golgi apparatus</keyword>
<evidence type="ECO:0000256" key="5">
    <source>
        <dbReference type="ARBA" id="ARBA00022692"/>
    </source>
</evidence>
<keyword evidence="9" id="KW-0472">Membrane</keyword>
<keyword evidence="11" id="KW-1185">Reference proteome</keyword>
<dbReference type="GO" id="GO:0006493">
    <property type="term" value="P:protein O-linked glycosylation"/>
    <property type="evidence" value="ECO:0007669"/>
    <property type="project" value="TreeGrafter"/>
</dbReference>
<keyword evidence="4" id="KW-0808">Transferase</keyword>
<sequence length="349" mass="40444">MVILLATRPENGTSSIDKKVVSQKEVVMYWYGNKVEKVDSYESEFINATFANYYLEYEILTYLDPERCSGKKLFVFVMSAVHYFDQRDIIRNTWAKKEHNNDSLVVFIVGLPKNKNDAQMLREEVILYNDVIETTIPDTYNYTAFKIHAGYNLHVRRCSDVPFVLRADDDIITLPDRLVHFIDTGYFGNEDKAIYGTLVQGVGPIRDPNHKWYIPKEYYGQDQYPPYVNGPAYLMTQNSTKAILEKTNVTTFFWIEDVLFTGLMADKTNVKLINSYGIFAFHCYQKDDAGRRAFNSLDRAGYCLRSTLACDQHGVPYATIIFHYPDFPRSNIYHGYEHLTSVKCDKEIP</sequence>
<evidence type="ECO:0000256" key="2">
    <source>
        <dbReference type="ARBA" id="ARBA00008661"/>
    </source>
</evidence>
<reference evidence="12" key="1">
    <citation type="submission" date="2016-11" db="UniProtKB">
        <authorList>
            <consortium name="WormBaseParasite"/>
        </authorList>
    </citation>
    <scope>IDENTIFICATION</scope>
</reference>
<evidence type="ECO:0000256" key="4">
    <source>
        <dbReference type="ARBA" id="ARBA00022679"/>
    </source>
</evidence>
<dbReference type="Pfam" id="PF01762">
    <property type="entry name" value="Galactosyl_T"/>
    <property type="match status" value="1"/>
</dbReference>
<evidence type="ECO:0000256" key="7">
    <source>
        <dbReference type="ARBA" id="ARBA00022989"/>
    </source>
</evidence>
<evidence type="ECO:0000256" key="10">
    <source>
        <dbReference type="RuleBase" id="RU363063"/>
    </source>
</evidence>
<comment type="similarity">
    <text evidence="2 10">Belongs to the glycosyltransferase 31 family.</text>
</comment>
<dbReference type="GO" id="GO:0000139">
    <property type="term" value="C:Golgi membrane"/>
    <property type="evidence" value="ECO:0007669"/>
    <property type="project" value="UniProtKB-SubCell"/>
</dbReference>
<name>A0A1I8AHV0_9BILA</name>
<dbReference type="WBParaSite" id="L893_g5755.t1">
    <property type="protein sequence ID" value="L893_g5755.t1"/>
    <property type="gene ID" value="L893_g5755"/>
</dbReference>
<evidence type="ECO:0000256" key="9">
    <source>
        <dbReference type="ARBA" id="ARBA00023136"/>
    </source>
</evidence>
<evidence type="ECO:0000256" key="6">
    <source>
        <dbReference type="ARBA" id="ARBA00022968"/>
    </source>
</evidence>
<keyword evidence="7" id="KW-1133">Transmembrane helix</keyword>
<comment type="subcellular location">
    <subcellularLocation>
        <location evidence="1 10">Golgi apparatus membrane</location>
        <topology evidence="1 10">Single-pass type II membrane protein</topology>
    </subcellularLocation>
</comment>
<evidence type="ECO:0000256" key="1">
    <source>
        <dbReference type="ARBA" id="ARBA00004323"/>
    </source>
</evidence>
<evidence type="ECO:0000313" key="12">
    <source>
        <dbReference type="WBParaSite" id="L893_g5755.t1"/>
    </source>
</evidence>
<dbReference type="Proteomes" id="UP000095287">
    <property type="component" value="Unplaced"/>
</dbReference>
<accession>A0A1I8AHV0</accession>
<evidence type="ECO:0000256" key="8">
    <source>
        <dbReference type="ARBA" id="ARBA00023034"/>
    </source>
</evidence>
<keyword evidence="3 10" id="KW-0328">Glycosyltransferase</keyword>
<dbReference type="GO" id="GO:0016758">
    <property type="term" value="F:hexosyltransferase activity"/>
    <property type="evidence" value="ECO:0007669"/>
    <property type="project" value="InterPro"/>
</dbReference>
<dbReference type="EC" id="2.4.1.-" evidence="10"/>
<evidence type="ECO:0000256" key="3">
    <source>
        <dbReference type="ARBA" id="ARBA00022676"/>
    </source>
</evidence>
<organism evidence="11 12">
    <name type="scientific">Steinernema glaseri</name>
    <dbReference type="NCBI Taxonomy" id="37863"/>
    <lineage>
        <taxon>Eukaryota</taxon>
        <taxon>Metazoa</taxon>
        <taxon>Ecdysozoa</taxon>
        <taxon>Nematoda</taxon>
        <taxon>Chromadorea</taxon>
        <taxon>Rhabditida</taxon>
        <taxon>Tylenchina</taxon>
        <taxon>Panagrolaimomorpha</taxon>
        <taxon>Strongyloidoidea</taxon>
        <taxon>Steinernematidae</taxon>
        <taxon>Steinernema</taxon>
    </lineage>
</organism>
<keyword evidence="5" id="KW-0812">Transmembrane</keyword>
<dbReference type="InterPro" id="IPR002659">
    <property type="entry name" value="Glyco_trans_31"/>
</dbReference>
<evidence type="ECO:0000313" key="11">
    <source>
        <dbReference type="Proteomes" id="UP000095287"/>
    </source>
</evidence>
<protein>
    <recommendedName>
        <fullName evidence="10">Hexosyltransferase</fullName>
        <ecNumber evidence="10">2.4.1.-</ecNumber>
    </recommendedName>
</protein>
<proteinExistence type="inferred from homology"/>
<dbReference type="PANTHER" id="PTHR11214:SF378">
    <property type="entry name" value="BETA-1,3-GALACTOSYLTRANSFERASE 4"/>
    <property type="match status" value="1"/>
</dbReference>
<keyword evidence="6" id="KW-0735">Signal-anchor</keyword>
<dbReference type="PANTHER" id="PTHR11214">
    <property type="entry name" value="BETA-1,3-N-ACETYLGLUCOSAMINYLTRANSFERASE"/>
    <property type="match status" value="1"/>
</dbReference>